<feature type="domain" description="Retrotransposon gag" evidence="1">
    <location>
        <begin position="29"/>
        <end position="90"/>
    </location>
</feature>
<keyword evidence="3" id="KW-1185">Reference proteome</keyword>
<organism evidence="2 3">
    <name type="scientific">Ricinus communis</name>
    <name type="common">Castor bean</name>
    <dbReference type="NCBI Taxonomy" id="3988"/>
    <lineage>
        <taxon>Eukaryota</taxon>
        <taxon>Viridiplantae</taxon>
        <taxon>Streptophyta</taxon>
        <taxon>Embryophyta</taxon>
        <taxon>Tracheophyta</taxon>
        <taxon>Spermatophyta</taxon>
        <taxon>Magnoliopsida</taxon>
        <taxon>eudicotyledons</taxon>
        <taxon>Gunneridae</taxon>
        <taxon>Pentapetalae</taxon>
        <taxon>rosids</taxon>
        <taxon>fabids</taxon>
        <taxon>Malpighiales</taxon>
        <taxon>Euphorbiaceae</taxon>
        <taxon>Acalyphoideae</taxon>
        <taxon>Acalypheae</taxon>
        <taxon>Ricinus</taxon>
    </lineage>
</organism>
<reference evidence="3" key="1">
    <citation type="journal article" date="2010" name="Nat. Biotechnol.">
        <title>Draft genome sequence of the oilseed species Ricinus communis.</title>
        <authorList>
            <person name="Chan A.P."/>
            <person name="Crabtree J."/>
            <person name="Zhao Q."/>
            <person name="Lorenzi H."/>
            <person name="Orvis J."/>
            <person name="Puiu D."/>
            <person name="Melake-Berhan A."/>
            <person name="Jones K.M."/>
            <person name="Redman J."/>
            <person name="Chen G."/>
            <person name="Cahoon E.B."/>
            <person name="Gedil M."/>
            <person name="Stanke M."/>
            <person name="Haas B.J."/>
            <person name="Wortman J.R."/>
            <person name="Fraser-Liggett C.M."/>
            <person name="Ravel J."/>
            <person name="Rabinowicz P.D."/>
        </authorList>
    </citation>
    <scope>NUCLEOTIDE SEQUENCE [LARGE SCALE GENOMIC DNA]</scope>
    <source>
        <strain evidence="3">cv. Hale</strain>
    </source>
</reference>
<name>B9S865_RICCO</name>
<evidence type="ECO:0000313" key="3">
    <source>
        <dbReference type="Proteomes" id="UP000008311"/>
    </source>
</evidence>
<dbReference type="eggNOG" id="ENOG502SS98">
    <property type="taxonomic scope" value="Eukaryota"/>
</dbReference>
<gene>
    <name evidence="2" type="ORF">RCOM_0694480</name>
</gene>
<dbReference type="InParanoid" id="B9S865"/>
<dbReference type="InterPro" id="IPR005162">
    <property type="entry name" value="Retrotrans_gag_dom"/>
</dbReference>
<dbReference type="Proteomes" id="UP000008311">
    <property type="component" value="Unassembled WGS sequence"/>
</dbReference>
<dbReference type="EMBL" id="EQ973889">
    <property type="protein sequence ID" value="EEF40225.1"/>
    <property type="molecule type" value="Genomic_DNA"/>
</dbReference>
<dbReference type="AlphaFoldDB" id="B9S865"/>
<evidence type="ECO:0000313" key="2">
    <source>
        <dbReference type="EMBL" id="EEF40225.1"/>
    </source>
</evidence>
<proteinExistence type="predicted"/>
<dbReference type="Pfam" id="PF03732">
    <property type="entry name" value="Retrotrans_gag"/>
    <property type="match status" value="1"/>
</dbReference>
<accession>B9S865</accession>
<protein>
    <recommendedName>
        <fullName evidence="1">Retrotransposon gag domain-containing protein</fullName>
    </recommendedName>
</protein>
<evidence type="ECO:0000259" key="1">
    <source>
        <dbReference type="Pfam" id="PF03732"/>
    </source>
</evidence>
<sequence>MDYTPANAKLKLVAIHMEGRAFKVEEPPWEEYVEALKGRFGERIYEDPMADLKGLVQIGTLHEYLEEFDILSQKVTFFEHYSLSCFLNRLKDEVCIPLRMFSPKSLQ</sequence>